<comment type="caution">
    <text evidence="2">The sequence shown here is derived from an EMBL/GenBank/DDBJ whole genome shotgun (WGS) entry which is preliminary data.</text>
</comment>
<proteinExistence type="predicted"/>
<organism evidence="2 3">
    <name type="scientific">Araneus ventricosus</name>
    <name type="common">Orbweaver spider</name>
    <name type="synonym">Epeira ventricosa</name>
    <dbReference type="NCBI Taxonomy" id="182803"/>
    <lineage>
        <taxon>Eukaryota</taxon>
        <taxon>Metazoa</taxon>
        <taxon>Ecdysozoa</taxon>
        <taxon>Arthropoda</taxon>
        <taxon>Chelicerata</taxon>
        <taxon>Arachnida</taxon>
        <taxon>Araneae</taxon>
        <taxon>Araneomorphae</taxon>
        <taxon>Entelegynae</taxon>
        <taxon>Araneoidea</taxon>
        <taxon>Araneidae</taxon>
        <taxon>Araneus</taxon>
    </lineage>
</organism>
<protein>
    <submittedName>
        <fullName evidence="2">Uncharacterized protein</fullName>
    </submittedName>
</protein>
<sequence>MGTCILSAPFPLERQIFRRIGSRTCNPPIPKPRSYHQAIAALWAPGNCAKLRTTRGYFGKDLLILSLGRMARTTPESAPPLQTSAPRQWEDIWPDGFSVLQTCLHGGSSMELDGPRWSTGKVSASGPGSKPDSTEDPPCEEYFGTDHVILNRVQMTTTSSALTQLQASMPHQREDV</sequence>
<dbReference type="AlphaFoldDB" id="A0A4Y2DY43"/>
<evidence type="ECO:0000313" key="2">
    <source>
        <dbReference type="EMBL" id="GBM20525.1"/>
    </source>
</evidence>
<reference evidence="2 3" key="1">
    <citation type="journal article" date="2019" name="Sci. Rep.">
        <title>Orb-weaving spider Araneus ventricosus genome elucidates the spidroin gene catalogue.</title>
        <authorList>
            <person name="Kono N."/>
            <person name="Nakamura H."/>
            <person name="Ohtoshi R."/>
            <person name="Moran D.A.P."/>
            <person name="Shinohara A."/>
            <person name="Yoshida Y."/>
            <person name="Fujiwara M."/>
            <person name="Mori M."/>
            <person name="Tomita M."/>
            <person name="Arakawa K."/>
        </authorList>
    </citation>
    <scope>NUCLEOTIDE SEQUENCE [LARGE SCALE GENOMIC DNA]</scope>
</reference>
<evidence type="ECO:0000313" key="3">
    <source>
        <dbReference type="Proteomes" id="UP000499080"/>
    </source>
</evidence>
<dbReference type="Proteomes" id="UP000499080">
    <property type="component" value="Unassembled WGS sequence"/>
</dbReference>
<dbReference type="EMBL" id="BGPR01000443">
    <property type="protein sequence ID" value="GBM20525.1"/>
    <property type="molecule type" value="Genomic_DNA"/>
</dbReference>
<accession>A0A4Y2DY43</accession>
<feature type="region of interest" description="Disordered" evidence="1">
    <location>
        <begin position="110"/>
        <end position="139"/>
    </location>
</feature>
<gene>
    <name evidence="2" type="ORF">AVEN_61061_1</name>
</gene>
<keyword evidence="3" id="KW-1185">Reference proteome</keyword>
<evidence type="ECO:0000256" key="1">
    <source>
        <dbReference type="SAM" id="MobiDB-lite"/>
    </source>
</evidence>
<name>A0A4Y2DY43_ARAVE</name>